<feature type="domain" description="BioF2-like acetyltransferase" evidence="7">
    <location>
        <begin position="166"/>
        <end position="294"/>
    </location>
</feature>
<keyword evidence="5" id="KW-0012">Acyltransferase</keyword>
<dbReference type="GeneID" id="79886141"/>
<dbReference type="GO" id="GO:0016755">
    <property type="term" value="F:aminoacyltransferase activity"/>
    <property type="evidence" value="ECO:0007669"/>
    <property type="project" value="InterPro"/>
</dbReference>
<evidence type="ECO:0000256" key="5">
    <source>
        <dbReference type="ARBA" id="ARBA00023315"/>
    </source>
</evidence>
<keyword evidence="2" id="KW-0808">Transferase</keyword>
<organism evidence="8 9">
    <name type="scientific">Paenarthrobacter ureafaciens</name>
    <dbReference type="NCBI Taxonomy" id="37931"/>
    <lineage>
        <taxon>Bacteria</taxon>
        <taxon>Bacillati</taxon>
        <taxon>Actinomycetota</taxon>
        <taxon>Actinomycetes</taxon>
        <taxon>Micrococcales</taxon>
        <taxon>Micrococcaceae</taxon>
        <taxon>Paenarthrobacter</taxon>
    </lineage>
</organism>
<evidence type="ECO:0000256" key="4">
    <source>
        <dbReference type="ARBA" id="ARBA00022984"/>
    </source>
</evidence>
<evidence type="ECO:0000313" key="8">
    <source>
        <dbReference type="EMBL" id="UYV98599.1"/>
    </source>
</evidence>
<dbReference type="GO" id="GO:0071555">
    <property type="term" value="P:cell wall organization"/>
    <property type="evidence" value="ECO:0007669"/>
    <property type="project" value="UniProtKB-KW"/>
</dbReference>
<protein>
    <submittedName>
        <fullName evidence="8">Peptidoglycan bridge formation glycyltransferase FemA/FemB family protein</fullName>
    </submittedName>
</protein>
<dbReference type="PANTHER" id="PTHR36174:SF1">
    <property type="entry name" value="LIPID II:GLYCINE GLYCYLTRANSFERASE"/>
    <property type="match status" value="1"/>
</dbReference>
<dbReference type="InterPro" id="IPR038740">
    <property type="entry name" value="BioF2-like_GNAT_dom"/>
</dbReference>
<dbReference type="EMBL" id="CP101185">
    <property type="protein sequence ID" value="UYV98599.1"/>
    <property type="molecule type" value="Genomic_DNA"/>
</dbReference>
<evidence type="ECO:0000313" key="9">
    <source>
        <dbReference type="Proteomes" id="UP001163293"/>
    </source>
</evidence>
<accession>A0AAX3EKR6</accession>
<dbReference type="GO" id="GO:0009252">
    <property type="term" value="P:peptidoglycan biosynthetic process"/>
    <property type="evidence" value="ECO:0007669"/>
    <property type="project" value="UniProtKB-KW"/>
</dbReference>
<sequence length="362" mass="40781">MDTATLREFTARFATAEETDNWDKHVTANPNGGNMLQSDAYAAVKDGNGWLVRRLVIETAEYSSYNLLLEKNFPVLGRLWYLIKGPDAESVEDIKPMLDAVATLARERKLNVFTVKIEPDVVESPEVAAQLKAAGLVKAPNIQSNDSTAILDIRKPSNEVLRSISSRARNAVRRAEREGCEVIQEEAGEESYKKLYALMQNTVNAKGAMPLRSYDYYAKFWNEFSSRGQGHFFFVYEDGQPSVGAFVINYGSKATYKDGGSTQNRKRYGDSHLTQWAAIQRMQELGCVEYDFCGTPSAARIKDKTHPLYGMGLFKTSFTKTVTDFVGCYDLVLSPLRYKLWLKGGEKVLRRLEIMRTGGQFY</sequence>
<dbReference type="AlphaFoldDB" id="A0AAX3EKR6"/>
<proteinExistence type="inferred from homology"/>
<evidence type="ECO:0000256" key="2">
    <source>
        <dbReference type="ARBA" id="ARBA00022679"/>
    </source>
</evidence>
<keyword evidence="6" id="KW-0961">Cell wall biogenesis/degradation</keyword>
<keyword evidence="9" id="KW-1185">Reference proteome</keyword>
<evidence type="ECO:0000256" key="1">
    <source>
        <dbReference type="ARBA" id="ARBA00009943"/>
    </source>
</evidence>
<evidence type="ECO:0000259" key="7">
    <source>
        <dbReference type="Pfam" id="PF13480"/>
    </source>
</evidence>
<dbReference type="GO" id="GO:0008360">
    <property type="term" value="P:regulation of cell shape"/>
    <property type="evidence" value="ECO:0007669"/>
    <property type="project" value="UniProtKB-KW"/>
</dbReference>
<keyword evidence="3" id="KW-0133">Cell shape</keyword>
<dbReference type="InterPro" id="IPR003447">
    <property type="entry name" value="FEMABX"/>
</dbReference>
<comment type="similarity">
    <text evidence="1">Belongs to the FemABX family.</text>
</comment>
<name>A0AAX3EKR6_PAEUR</name>
<dbReference type="PROSITE" id="PS51191">
    <property type="entry name" value="FEMABX"/>
    <property type="match status" value="1"/>
</dbReference>
<dbReference type="InterPro" id="IPR050644">
    <property type="entry name" value="PG_Glycine_Bridge_Synth"/>
</dbReference>
<evidence type="ECO:0000256" key="3">
    <source>
        <dbReference type="ARBA" id="ARBA00022960"/>
    </source>
</evidence>
<dbReference type="PANTHER" id="PTHR36174">
    <property type="entry name" value="LIPID II:GLYCINE GLYCYLTRANSFERASE"/>
    <property type="match status" value="1"/>
</dbReference>
<dbReference type="InterPro" id="IPR016181">
    <property type="entry name" value="Acyl_CoA_acyltransferase"/>
</dbReference>
<gene>
    <name evidence="8" type="ORF">NL394_05095</name>
</gene>
<dbReference type="RefSeq" id="WP_082694508.1">
    <property type="nucleotide sequence ID" value="NZ_CP014574.1"/>
</dbReference>
<keyword evidence="4" id="KW-0573">Peptidoglycan synthesis</keyword>
<dbReference type="SUPFAM" id="SSF55729">
    <property type="entry name" value="Acyl-CoA N-acyltransferases (Nat)"/>
    <property type="match status" value="2"/>
</dbReference>
<evidence type="ECO:0000256" key="6">
    <source>
        <dbReference type="ARBA" id="ARBA00023316"/>
    </source>
</evidence>
<dbReference type="Gene3D" id="3.40.630.30">
    <property type="match status" value="2"/>
</dbReference>
<dbReference type="Pfam" id="PF13480">
    <property type="entry name" value="Acetyltransf_6"/>
    <property type="match status" value="1"/>
</dbReference>
<reference evidence="8" key="1">
    <citation type="submission" date="2022-07" db="EMBL/GenBank/DDBJ databases">
        <authorList>
            <person name="Wu T."/>
        </authorList>
    </citation>
    <scope>NUCLEOTIDE SEQUENCE</scope>
    <source>
        <strain evidence="8">SD-1</strain>
    </source>
</reference>
<dbReference type="Proteomes" id="UP001163293">
    <property type="component" value="Chromosome"/>
</dbReference>